<sequence length="72" mass="8298">MQSAGTWNYVSRFMPGGRDYEQLNPSLIPCYNIVLSSILPRVEAAMCETRTTDRRTWRTDCRPLGKETPFVL</sequence>
<reference evidence="1" key="2">
    <citation type="journal article" date="2024" name="Plant">
        <title>Genomic evolution and insights into agronomic trait innovations of Sesamum species.</title>
        <authorList>
            <person name="Miao H."/>
            <person name="Wang L."/>
            <person name="Qu L."/>
            <person name="Liu H."/>
            <person name="Sun Y."/>
            <person name="Le M."/>
            <person name="Wang Q."/>
            <person name="Wei S."/>
            <person name="Zheng Y."/>
            <person name="Lin W."/>
            <person name="Duan Y."/>
            <person name="Cao H."/>
            <person name="Xiong S."/>
            <person name="Wang X."/>
            <person name="Wei L."/>
            <person name="Li C."/>
            <person name="Ma Q."/>
            <person name="Ju M."/>
            <person name="Zhao R."/>
            <person name="Li G."/>
            <person name="Mu C."/>
            <person name="Tian Q."/>
            <person name="Mei H."/>
            <person name="Zhang T."/>
            <person name="Gao T."/>
            <person name="Zhang H."/>
        </authorList>
    </citation>
    <scope>NUCLEOTIDE SEQUENCE</scope>
    <source>
        <strain evidence="1">G02</strain>
    </source>
</reference>
<name>A0AAW2L1N4_SESRA</name>
<reference evidence="1" key="1">
    <citation type="submission" date="2020-06" db="EMBL/GenBank/DDBJ databases">
        <authorList>
            <person name="Li T."/>
            <person name="Hu X."/>
            <person name="Zhang T."/>
            <person name="Song X."/>
            <person name="Zhang H."/>
            <person name="Dai N."/>
            <person name="Sheng W."/>
            <person name="Hou X."/>
            <person name="Wei L."/>
        </authorList>
    </citation>
    <scope>NUCLEOTIDE SEQUENCE</scope>
    <source>
        <strain evidence="1">G02</strain>
        <tissue evidence="1">Leaf</tissue>
    </source>
</reference>
<organism evidence="1">
    <name type="scientific">Sesamum radiatum</name>
    <name type="common">Black benniseed</name>
    <dbReference type="NCBI Taxonomy" id="300843"/>
    <lineage>
        <taxon>Eukaryota</taxon>
        <taxon>Viridiplantae</taxon>
        <taxon>Streptophyta</taxon>
        <taxon>Embryophyta</taxon>
        <taxon>Tracheophyta</taxon>
        <taxon>Spermatophyta</taxon>
        <taxon>Magnoliopsida</taxon>
        <taxon>eudicotyledons</taxon>
        <taxon>Gunneridae</taxon>
        <taxon>Pentapetalae</taxon>
        <taxon>asterids</taxon>
        <taxon>lamiids</taxon>
        <taxon>Lamiales</taxon>
        <taxon>Pedaliaceae</taxon>
        <taxon>Sesamum</taxon>
    </lineage>
</organism>
<dbReference type="AlphaFoldDB" id="A0AAW2L1N4"/>
<protein>
    <submittedName>
        <fullName evidence="1">Uncharacterized protein</fullName>
    </submittedName>
</protein>
<proteinExistence type="predicted"/>
<comment type="caution">
    <text evidence="1">The sequence shown here is derived from an EMBL/GenBank/DDBJ whole genome shotgun (WGS) entry which is preliminary data.</text>
</comment>
<evidence type="ECO:0000313" key="1">
    <source>
        <dbReference type="EMBL" id="KAL0312732.1"/>
    </source>
</evidence>
<accession>A0AAW2L1N4</accession>
<gene>
    <name evidence="1" type="ORF">Sradi_5672500</name>
</gene>
<dbReference type="EMBL" id="JACGWJ010000026">
    <property type="protein sequence ID" value="KAL0312732.1"/>
    <property type="molecule type" value="Genomic_DNA"/>
</dbReference>